<keyword evidence="7" id="KW-0998">Cell outer membrane</keyword>
<feature type="compositionally biased region" description="Polar residues" evidence="8">
    <location>
        <begin position="717"/>
        <end position="732"/>
    </location>
</feature>
<evidence type="ECO:0000256" key="3">
    <source>
        <dbReference type="ARBA" id="ARBA00022448"/>
    </source>
</evidence>
<dbReference type="EMBL" id="BAABGA010000099">
    <property type="protein sequence ID" value="GAA4468565.1"/>
    <property type="molecule type" value="Genomic_DNA"/>
</dbReference>
<evidence type="ECO:0000256" key="5">
    <source>
        <dbReference type="ARBA" id="ARBA00022692"/>
    </source>
</evidence>
<proteinExistence type="inferred from homology"/>
<organism evidence="9 10">
    <name type="scientific">Novipirellula rosea</name>
    <dbReference type="NCBI Taxonomy" id="1031540"/>
    <lineage>
        <taxon>Bacteria</taxon>
        <taxon>Pseudomonadati</taxon>
        <taxon>Planctomycetota</taxon>
        <taxon>Planctomycetia</taxon>
        <taxon>Pirellulales</taxon>
        <taxon>Pirellulaceae</taxon>
        <taxon>Novipirellula</taxon>
    </lineage>
</organism>
<dbReference type="InterPro" id="IPR051906">
    <property type="entry name" value="TolC-like"/>
</dbReference>
<sequence>MLIAATGGGNLTPVLAGNPTSPFFTASRVHGTVQTTTFAEGAGKPGPYSNQPESVQAFAASAAMGGNSVVDSRPVVYLTLAEARARVVDSNPELDSLSNALAAIAEDVTIADAYFDGRVGVDIEGGKLDRQLSNSVATFGLPTRDLQTDFLRSLSGNMLSYSKRTRTGGEYLLGYNNGYNFLSPVGPDVLINPAWDADLNFRFSQQLAQGRRRVINESPIQLARYAYMSLSSELRAEINTAFRDVEVAYWEYAGLYAEHQVALESTERFKKLVDSERARLEQRESTIVDVAQADELYQTARLTEIELRRTADLAAVELLRLMGDYRGRTIRLVPADQPQMDLSLHFDEGMVQSGFRPEVEAQRTLVRAAKLQILQARDLLRPDIRANFGYTQNGLEARLDDAIDTAFDGNYQDWFVGFEFRQSVGQRAAYARARQACRQLAAQQSQLDAIRRDIYAEVNAAAVDIELFYESLDVAQARVASATAQSDGRQLLYDKNKATIDLLLRNDQTLVDAQRASIQAVYGYQQALAQWRFATGTIDRAALGLETTLDASLRSFEMIPSTASEADEAGPTLPTPSQPAESRPTESQPIESQPVRDVEATPIQEAPIQEAPIQEAPIQQAPIQQAPPAPPAAKPKTDDQAAVSSEPFAPVVSQPYRPSWIDNSAGAGPIESYPQVVIGKPPVKVTSDESLPAPIQQSASAPLLMLPDQVDGWDDMFSSQPIGSATASTETPDSVGFPEVVVAKRHGSRSEAQTKADALRAEIEAQAAELLPEVHVSPLKFQR</sequence>
<dbReference type="InterPro" id="IPR003423">
    <property type="entry name" value="OMP_efflux"/>
</dbReference>
<evidence type="ECO:0000313" key="10">
    <source>
        <dbReference type="Proteomes" id="UP001500840"/>
    </source>
</evidence>
<keyword evidence="3" id="KW-0813">Transport</keyword>
<comment type="subcellular location">
    <subcellularLocation>
        <location evidence="1">Cell outer membrane</location>
    </subcellularLocation>
</comment>
<dbReference type="PANTHER" id="PTHR30026:SF23">
    <property type="entry name" value="TO APRF-PUTATIVE OUTER MEMBRANE EFFLUX PROTEIN OR SECRETED ALKALINE PHOSPHATASE-RELATED"/>
    <property type="match status" value="1"/>
</dbReference>
<accession>A0ABP8NMZ4</accession>
<dbReference type="SUPFAM" id="SSF56954">
    <property type="entry name" value="Outer membrane efflux proteins (OEP)"/>
    <property type="match status" value="1"/>
</dbReference>
<dbReference type="Proteomes" id="UP001500840">
    <property type="component" value="Unassembled WGS sequence"/>
</dbReference>
<dbReference type="Gene3D" id="1.20.1600.10">
    <property type="entry name" value="Outer membrane efflux proteins (OEP)"/>
    <property type="match status" value="1"/>
</dbReference>
<protein>
    <recommendedName>
        <fullName evidence="11">Outer membrane efflux protein</fullName>
    </recommendedName>
</protein>
<evidence type="ECO:0000313" key="9">
    <source>
        <dbReference type="EMBL" id="GAA4468565.1"/>
    </source>
</evidence>
<feature type="region of interest" description="Disordered" evidence="8">
    <location>
        <begin position="563"/>
        <end position="596"/>
    </location>
</feature>
<reference evidence="10" key="1">
    <citation type="journal article" date="2019" name="Int. J. Syst. Evol. Microbiol.">
        <title>The Global Catalogue of Microorganisms (GCM) 10K type strain sequencing project: providing services to taxonomists for standard genome sequencing and annotation.</title>
        <authorList>
            <consortium name="The Broad Institute Genomics Platform"/>
            <consortium name="The Broad Institute Genome Sequencing Center for Infectious Disease"/>
            <person name="Wu L."/>
            <person name="Ma J."/>
        </authorList>
    </citation>
    <scope>NUCLEOTIDE SEQUENCE [LARGE SCALE GENOMIC DNA]</scope>
    <source>
        <strain evidence="10">JCM 17759</strain>
    </source>
</reference>
<keyword evidence="5" id="KW-0812">Transmembrane</keyword>
<keyword evidence="4" id="KW-1134">Transmembrane beta strand</keyword>
<evidence type="ECO:0000256" key="4">
    <source>
        <dbReference type="ARBA" id="ARBA00022452"/>
    </source>
</evidence>
<dbReference type="PANTHER" id="PTHR30026">
    <property type="entry name" value="OUTER MEMBRANE PROTEIN TOLC"/>
    <property type="match status" value="1"/>
</dbReference>
<name>A0ABP8NMZ4_9BACT</name>
<feature type="region of interest" description="Disordered" evidence="8">
    <location>
        <begin position="623"/>
        <end position="674"/>
    </location>
</feature>
<evidence type="ECO:0000256" key="8">
    <source>
        <dbReference type="SAM" id="MobiDB-lite"/>
    </source>
</evidence>
<evidence type="ECO:0000256" key="1">
    <source>
        <dbReference type="ARBA" id="ARBA00004442"/>
    </source>
</evidence>
<keyword evidence="10" id="KW-1185">Reference proteome</keyword>
<evidence type="ECO:0000256" key="2">
    <source>
        <dbReference type="ARBA" id="ARBA00007613"/>
    </source>
</evidence>
<evidence type="ECO:0000256" key="6">
    <source>
        <dbReference type="ARBA" id="ARBA00023136"/>
    </source>
</evidence>
<keyword evidence="6" id="KW-0472">Membrane</keyword>
<dbReference type="Pfam" id="PF02321">
    <property type="entry name" value="OEP"/>
    <property type="match status" value="2"/>
</dbReference>
<feature type="region of interest" description="Disordered" evidence="8">
    <location>
        <begin position="712"/>
        <end position="733"/>
    </location>
</feature>
<evidence type="ECO:0000256" key="7">
    <source>
        <dbReference type="ARBA" id="ARBA00023237"/>
    </source>
</evidence>
<evidence type="ECO:0008006" key="11">
    <source>
        <dbReference type="Google" id="ProtNLM"/>
    </source>
</evidence>
<gene>
    <name evidence="9" type="ORF">GCM10023156_59680</name>
</gene>
<comment type="similarity">
    <text evidence="2">Belongs to the outer membrane factor (OMF) (TC 1.B.17) family.</text>
</comment>
<comment type="caution">
    <text evidence="9">The sequence shown here is derived from an EMBL/GenBank/DDBJ whole genome shotgun (WGS) entry which is preliminary data.</text>
</comment>